<dbReference type="InterPro" id="IPR001387">
    <property type="entry name" value="Cro/C1-type_HTH"/>
</dbReference>
<evidence type="ECO:0000259" key="1">
    <source>
        <dbReference type="PROSITE" id="PS50943"/>
    </source>
</evidence>
<dbReference type="SUPFAM" id="SSF47413">
    <property type="entry name" value="lambda repressor-like DNA-binding domains"/>
    <property type="match status" value="1"/>
</dbReference>
<protein>
    <recommendedName>
        <fullName evidence="1">HTH cro/C1-type domain-containing protein</fullName>
    </recommendedName>
</protein>
<dbReference type="GO" id="GO:0003677">
    <property type="term" value="F:DNA binding"/>
    <property type="evidence" value="ECO:0007669"/>
    <property type="project" value="InterPro"/>
</dbReference>
<sequence length="310" mass="36248">MNYIGNIIKEYRNLIGMSRKGLAKNICSEKYVYLIEKGNRTPSSLICKQFGDRMGVDLFKYYEYLSCKNPIAVEATITCFNKCRRENDMEALKKATDDALTLPDFQKIPWVYEIENNRLSYMTFKEQRCHEVIKTIKNTLNNLEEAYKEDITTARFYVILSTCYQMLMDIEQAKKAVRSAEEIISSKQNILKYTYAVIAVKINKLTLHYISGELDDVIDEGHKLNQYQVETSSYELGHHGLFYLAYAYYQKGLEDVGIMWFQKALYATLIRYKATDVFYLAGYAMFRVLIDDVRMPSELVSQFKKKYNIT</sequence>
<reference evidence="2 3" key="2">
    <citation type="journal article" date="2012" name="PLoS ONE">
        <title>An ancient pathway combining carbon dioxide fixation with the generation and utilization of a sodium ion gradient for ATP synthesis.</title>
        <authorList>
            <person name="Poehlein A."/>
            <person name="Schmidt S."/>
            <person name="Kaster A.K."/>
            <person name="Goenrich M."/>
            <person name="Vollmers J."/>
            <person name="Thurmer A."/>
            <person name="Bertsch J."/>
            <person name="Schuchmann K."/>
            <person name="Voigt B."/>
            <person name="Hecker M."/>
            <person name="Daniel R."/>
            <person name="Thauer R.K."/>
            <person name="Gottschalk G."/>
            <person name="Muller V."/>
        </authorList>
    </citation>
    <scope>NUCLEOTIDE SEQUENCE [LARGE SCALE GENOMIC DNA]</scope>
    <source>
        <strain evidence="3">ATCC 29683 / DSM 1030 / JCM 2381 / KCTC 1655 / WB1</strain>
    </source>
</reference>
<dbReference type="PROSITE" id="PS50943">
    <property type="entry name" value="HTH_CROC1"/>
    <property type="match status" value="1"/>
</dbReference>
<dbReference type="SUPFAM" id="SSF48452">
    <property type="entry name" value="TPR-like"/>
    <property type="match status" value="1"/>
</dbReference>
<dbReference type="InterPro" id="IPR011990">
    <property type="entry name" value="TPR-like_helical_dom_sf"/>
</dbReference>
<dbReference type="STRING" id="931626.Awo_c14050"/>
<dbReference type="eggNOG" id="COG1476">
    <property type="taxonomic scope" value="Bacteria"/>
</dbReference>
<proteinExistence type="predicted"/>
<keyword evidence="3" id="KW-1185">Reference proteome</keyword>
<dbReference type="KEGG" id="awo:Awo_c14050"/>
<dbReference type="AlphaFoldDB" id="H6LF89"/>
<evidence type="ECO:0000313" key="3">
    <source>
        <dbReference type="Proteomes" id="UP000007177"/>
    </source>
</evidence>
<dbReference type="InterPro" id="IPR010982">
    <property type="entry name" value="Lambda_DNA-bd_dom_sf"/>
</dbReference>
<dbReference type="RefSeq" id="WP_014355792.1">
    <property type="nucleotide sequence ID" value="NC_016894.1"/>
</dbReference>
<dbReference type="CDD" id="cd00093">
    <property type="entry name" value="HTH_XRE"/>
    <property type="match status" value="1"/>
</dbReference>
<evidence type="ECO:0000313" key="2">
    <source>
        <dbReference type="EMBL" id="AFA48189.1"/>
    </source>
</evidence>
<dbReference type="Proteomes" id="UP000007177">
    <property type="component" value="Chromosome"/>
</dbReference>
<feature type="domain" description="HTH cro/C1-type" evidence="1">
    <location>
        <begin position="8"/>
        <end position="59"/>
    </location>
</feature>
<organism evidence="2 3">
    <name type="scientific">Acetobacterium woodii (strain ATCC 29683 / DSM 1030 / JCM 2381 / KCTC 1655 / WB1)</name>
    <dbReference type="NCBI Taxonomy" id="931626"/>
    <lineage>
        <taxon>Bacteria</taxon>
        <taxon>Bacillati</taxon>
        <taxon>Bacillota</taxon>
        <taxon>Clostridia</taxon>
        <taxon>Eubacteriales</taxon>
        <taxon>Eubacteriaceae</taxon>
        <taxon>Acetobacterium</taxon>
    </lineage>
</organism>
<dbReference type="HOGENOM" id="CLU_896097_0_0_9"/>
<dbReference type="OrthoDB" id="2986817at2"/>
<name>H6LF89_ACEWD</name>
<gene>
    <name evidence="2" type="ordered locus">Awo_c14050</name>
</gene>
<reference evidence="3" key="1">
    <citation type="submission" date="2011-07" db="EMBL/GenBank/DDBJ databases">
        <title>Complete genome sequence of Acetobacterium woodii.</title>
        <authorList>
            <person name="Poehlein A."/>
            <person name="Schmidt S."/>
            <person name="Kaster A.-K."/>
            <person name="Goenrich M."/>
            <person name="Vollmers J."/>
            <person name="Thuermer A."/>
            <person name="Gottschalk G."/>
            <person name="Thauer R.K."/>
            <person name="Daniel R."/>
            <person name="Mueller V."/>
        </authorList>
    </citation>
    <scope>NUCLEOTIDE SEQUENCE [LARGE SCALE GENOMIC DNA]</scope>
    <source>
        <strain evidence="3">ATCC 29683 / DSM 1030 / JCM 2381 / KCTC 1655 / WB1</strain>
    </source>
</reference>
<dbReference type="EMBL" id="CP002987">
    <property type="protein sequence ID" value="AFA48189.1"/>
    <property type="molecule type" value="Genomic_DNA"/>
</dbReference>
<dbReference type="Gene3D" id="1.25.40.10">
    <property type="entry name" value="Tetratricopeptide repeat domain"/>
    <property type="match status" value="1"/>
</dbReference>
<dbReference type="SMART" id="SM00530">
    <property type="entry name" value="HTH_XRE"/>
    <property type="match status" value="1"/>
</dbReference>
<accession>H6LF89</accession>